<dbReference type="Proteomes" id="UP000607653">
    <property type="component" value="Unassembled WGS sequence"/>
</dbReference>
<evidence type="ECO:0000313" key="1">
    <source>
        <dbReference type="EMBL" id="DAD23178.1"/>
    </source>
</evidence>
<dbReference type="AlphaFoldDB" id="A0A822Y0L1"/>
<organism evidence="1 2">
    <name type="scientific">Nelumbo nucifera</name>
    <name type="common">Sacred lotus</name>
    <dbReference type="NCBI Taxonomy" id="4432"/>
    <lineage>
        <taxon>Eukaryota</taxon>
        <taxon>Viridiplantae</taxon>
        <taxon>Streptophyta</taxon>
        <taxon>Embryophyta</taxon>
        <taxon>Tracheophyta</taxon>
        <taxon>Spermatophyta</taxon>
        <taxon>Magnoliopsida</taxon>
        <taxon>Proteales</taxon>
        <taxon>Nelumbonaceae</taxon>
        <taxon>Nelumbo</taxon>
    </lineage>
</organism>
<reference evidence="1 2" key="1">
    <citation type="journal article" date="2020" name="Mol. Biol. Evol.">
        <title>Distinct Expression and Methylation Patterns for Genes with Different Fates following a Single Whole-Genome Duplication in Flowering Plants.</title>
        <authorList>
            <person name="Shi T."/>
            <person name="Rahmani R.S."/>
            <person name="Gugger P.F."/>
            <person name="Wang M."/>
            <person name="Li H."/>
            <person name="Zhang Y."/>
            <person name="Li Z."/>
            <person name="Wang Q."/>
            <person name="Van de Peer Y."/>
            <person name="Marchal K."/>
            <person name="Chen J."/>
        </authorList>
    </citation>
    <scope>NUCLEOTIDE SEQUENCE [LARGE SCALE GENOMIC DNA]</scope>
    <source>
        <tissue evidence="1">Leaf</tissue>
    </source>
</reference>
<protein>
    <submittedName>
        <fullName evidence="1">Uncharacterized protein</fullName>
    </submittedName>
</protein>
<dbReference type="EMBL" id="DUZY01000001">
    <property type="protein sequence ID" value="DAD23178.1"/>
    <property type="molecule type" value="Genomic_DNA"/>
</dbReference>
<name>A0A822Y0L1_NELNU</name>
<accession>A0A822Y0L1</accession>
<proteinExistence type="predicted"/>
<gene>
    <name evidence="1" type="ORF">HUJ06_024641</name>
</gene>
<sequence length="51" mass="5643">MGSVTSGPSKFFPFEASSLYYLLQFLDSIMHETLAVPAFTSSLTPEPRSEK</sequence>
<keyword evidence="2" id="KW-1185">Reference proteome</keyword>
<evidence type="ECO:0000313" key="2">
    <source>
        <dbReference type="Proteomes" id="UP000607653"/>
    </source>
</evidence>
<comment type="caution">
    <text evidence="1">The sequence shown here is derived from an EMBL/GenBank/DDBJ whole genome shotgun (WGS) entry which is preliminary data.</text>
</comment>